<evidence type="ECO:0000259" key="5">
    <source>
        <dbReference type="PROSITE" id="PS50931"/>
    </source>
</evidence>
<dbReference type="SUPFAM" id="SSF46785">
    <property type="entry name" value="Winged helix' DNA-binding domain"/>
    <property type="match status" value="1"/>
</dbReference>
<dbReference type="InterPro" id="IPR000847">
    <property type="entry name" value="LysR_HTH_N"/>
</dbReference>
<gene>
    <name evidence="6" type="ordered locus">B5T_02923</name>
</gene>
<dbReference type="Gene3D" id="1.10.10.10">
    <property type="entry name" value="Winged helix-like DNA-binding domain superfamily/Winged helix DNA-binding domain"/>
    <property type="match status" value="1"/>
</dbReference>
<dbReference type="FunFam" id="1.10.10.10:FF:000001">
    <property type="entry name" value="LysR family transcriptional regulator"/>
    <property type="match status" value="1"/>
</dbReference>
<evidence type="ECO:0000313" key="6">
    <source>
        <dbReference type="EMBL" id="AFT71191.1"/>
    </source>
</evidence>
<keyword evidence="3" id="KW-0238">DNA-binding</keyword>
<dbReference type="PATRIC" id="fig|930169.3.peg.2885"/>
<dbReference type="GO" id="GO:0043565">
    <property type="term" value="F:sequence-specific DNA binding"/>
    <property type="evidence" value="ECO:0007669"/>
    <property type="project" value="TreeGrafter"/>
</dbReference>
<dbReference type="InterPro" id="IPR036388">
    <property type="entry name" value="WH-like_DNA-bd_sf"/>
</dbReference>
<dbReference type="KEGG" id="adi:B5T_02923"/>
<organism evidence="6 7">
    <name type="scientific">Alcanivorax dieselolei (strain DSM 16502 / CGMCC 1.3690 / MCCC 1A00001 / B-5)</name>
    <name type="common">Alloalcanivorax dieselolei</name>
    <dbReference type="NCBI Taxonomy" id="930169"/>
    <lineage>
        <taxon>Bacteria</taxon>
        <taxon>Pseudomonadati</taxon>
        <taxon>Pseudomonadota</taxon>
        <taxon>Gammaproteobacteria</taxon>
        <taxon>Oceanospirillales</taxon>
        <taxon>Alcanivoracaceae</taxon>
        <taxon>Alloalcanivorax</taxon>
    </lineage>
</organism>
<keyword evidence="2" id="KW-0805">Transcription regulation</keyword>
<dbReference type="InterPro" id="IPR036390">
    <property type="entry name" value="WH_DNA-bd_sf"/>
</dbReference>
<dbReference type="Pfam" id="PF03466">
    <property type="entry name" value="LysR_substrate"/>
    <property type="match status" value="1"/>
</dbReference>
<evidence type="ECO:0000256" key="3">
    <source>
        <dbReference type="ARBA" id="ARBA00023125"/>
    </source>
</evidence>
<dbReference type="CDD" id="cd08422">
    <property type="entry name" value="PBP2_CrgA_like"/>
    <property type="match status" value="1"/>
</dbReference>
<protein>
    <submittedName>
        <fullName evidence="6">LysR family transcription regulator protein</fullName>
    </submittedName>
</protein>
<dbReference type="Gene3D" id="3.40.190.290">
    <property type="match status" value="1"/>
</dbReference>
<accession>K0CHX5</accession>
<name>K0CHX5_ALCDB</name>
<dbReference type="PANTHER" id="PTHR30537:SF5">
    <property type="entry name" value="HTH-TYPE TRANSCRIPTIONAL ACTIVATOR TTDR-RELATED"/>
    <property type="match status" value="1"/>
</dbReference>
<evidence type="ECO:0000256" key="4">
    <source>
        <dbReference type="ARBA" id="ARBA00023163"/>
    </source>
</evidence>
<keyword evidence="4" id="KW-0804">Transcription</keyword>
<dbReference type="InterPro" id="IPR005119">
    <property type="entry name" value="LysR_subst-bd"/>
</dbReference>
<evidence type="ECO:0000256" key="1">
    <source>
        <dbReference type="ARBA" id="ARBA00009437"/>
    </source>
</evidence>
<dbReference type="PROSITE" id="PS50931">
    <property type="entry name" value="HTH_LYSR"/>
    <property type="match status" value="1"/>
</dbReference>
<dbReference type="Proteomes" id="UP000006286">
    <property type="component" value="Chromosome"/>
</dbReference>
<dbReference type="GO" id="GO:0006351">
    <property type="term" value="P:DNA-templated transcription"/>
    <property type="evidence" value="ECO:0007669"/>
    <property type="project" value="TreeGrafter"/>
</dbReference>
<dbReference type="Pfam" id="PF00126">
    <property type="entry name" value="HTH_1"/>
    <property type="match status" value="1"/>
</dbReference>
<dbReference type="STRING" id="930169.B5T_02923"/>
<evidence type="ECO:0000256" key="2">
    <source>
        <dbReference type="ARBA" id="ARBA00023015"/>
    </source>
</evidence>
<sequence>MVAVARKGSLTAAAEHLGISVGAVSRRLAGLEARLGVRLLNRSTRAVRLSAAGETYLSRVVPALEAITEAGELVRAQTLGPSGEIRVSLPVNFGRAHLAPRLPEFLMRYPEVHLDAQFEDRFVDLVAEGFDLAIRIGRLDDSRLVARRLASDRRVLVASPAYLESAGRPRHPRDLLAHQCLHYTNFRGPVVWSFHKAGKQVDIPVRGRFTSNYGLPLTMAAEQGQGLVHSAMSLVGEAIRDGRLVEVLPGWRLPEIGIHAVYPGRKHVPEKVRVFIDFVAEILNGAAFNRA</sequence>
<dbReference type="SUPFAM" id="SSF53850">
    <property type="entry name" value="Periplasmic binding protein-like II"/>
    <property type="match status" value="1"/>
</dbReference>
<dbReference type="HOGENOM" id="CLU_039613_16_2_6"/>
<evidence type="ECO:0000313" key="7">
    <source>
        <dbReference type="Proteomes" id="UP000006286"/>
    </source>
</evidence>
<dbReference type="eggNOG" id="COG0583">
    <property type="taxonomic scope" value="Bacteria"/>
</dbReference>
<comment type="similarity">
    <text evidence="1">Belongs to the LysR transcriptional regulatory family.</text>
</comment>
<dbReference type="GO" id="GO:0003700">
    <property type="term" value="F:DNA-binding transcription factor activity"/>
    <property type="evidence" value="ECO:0007669"/>
    <property type="project" value="InterPro"/>
</dbReference>
<dbReference type="EMBL" id="CP003466">
    <property type="protein sequence ID" value="AFT71191.1"/>
    <property type="molecule type" value="Genomic_DNA"/>
</dbReference>
<reference evidence="6 7" key="1">
    <citation type="journal article" date="2012" name="J. Bacteriol.">
        <title>Complete genome sequence of Alcanivorax dieselolei type strain B5.</title>
        <authorList>
            <person name="Lai Q."/>
            <person name="Li W."/>
            <person name="Shao Z."/>
        </authorList>
    </citation>
    <scope>NUCLEOTIDE SEQUENCE [LARGE SCALE GENOMIC DNA]</scope>
    <source>
        <strain evidence="7">DSM 16502 / CGMCC 1.3690 / B-5</strain>
    </source>
</reference>
<dbReference type="AlphaFoldDB" id="K0CHX5"/>
<dbReference type="PANTHER" id="PTHR30537">
    <property type="entry name" value="HTH-TYPE TRANSCRIPTIONAL REGULATOR"/>
    <property type="match status" value="1"/>
</dbReference>
<dbReference type="FunFam" id="3.40.190.290:FF:000001">
    <property type="entry name" value="Transcriptional regulator, LysR family"/>
    <property type="match status" value="1"/>
</dbReference>
<feature type="domain" description="HTH lysR-type" evidence="5">
    <location>
        <begin position="1"/>
        <end position="50"/>
    </location>
</feature>
<keyword evidence="7" id="KW-1185">Reference proteome</keyword>
<proteinExistence type="inferred from homology"/>
<dbReference type="InterPro" id="IPR058163">
    <property type="entry name" value="LysR-type_TF_proteobact-type"/>
</dbReference>